<feature type="compositionally biased region" description="Low complexity" evidence="9">
    <location>
        <begin position="848"/>
        <end position="868"/>
    </location>
</feature>
<dbReference type="PANTHER" id="PTHR24356">
    <property type="entry name" value="SERINE/THREONINE-PROTEIN KINASE"/>
    <property type="match status" value="1"/>
</dbReference>
<keyword evidence="13" id="KW-1185">Reference proteome</keyword>
<evidence type="ECO:0000259" key="11">
    <source>
        <dbReference type="PROSITE" id="PS51285"/>
    </source>
</evidence>
<dbReference type="PROSITE" id="PS50011">
    <property type="entry name" value="PROTEIN_KINASE_DOM"/>
    <property type="match status" value="1"/>
</dbReference>
<evidence type="ECO:0000256" key="5">
    <source>
        <dbReference type="ARBA" id="ARBA00022777"/>
    </source>
</evidence>
<protein>
    <recommendedName>
        <fullName evidence="1">non-specific serine/threonine protein kinase</fullName>
        <ecNumber evidence="1">2.7.11.1</ecNumber>
    </recommendedName>
</protein>
<feature type="compositionally biased region" description="Basic and acidic residues" evidence="9">
    <location>
        <begin position="728"/>
        <end position="737"/>
    </location>
</feature>
<evidence type="ECO:0000256" key="7">
    <source>
        <dbReference type="ARBA" id="ARBA00047899"/>
    </source>
</evidence>
<feature type="compositionally biased region" description="Low complexity" evidence="9">
    <location>
        <begin position="146"/>
        <end position="159"/>
    </location>
</feature>
<evidence type="ECO:0000313" key="13">
    <source>
        <dbReference type="Proteomes" id="UP001470230"/>
    </source>
</evidence>
<evidence type="ECO:0000256" key="9">
    <source>
        <dbReference type="SAM" id="MobiDB-lite"/>
    </source>
</evidence>
<evidence type="ECO:0000313" key="12">
    <source>
        <dbReference type="EMBL" id="KAK8884363.1"/>
    </source>
</evidence>
<dbReference type="InterPro" id="IPR008271">
    <property type="entry name" value="Ser/Thr_kinase_AS"/>
</dbReference>
<dbReference type="SUPFAM" id="SSF56112">
    <property type="entry name" value="Protein kinase-like (PK-like)"/>
    <property type="match status" value="1"/>
</dbReference>
<evidence type="ECO:0000256" key="6">
    <source>
        <dbReference type="ARBA" id="ARBA00022840"/>
    </source>
</evidence>
<dbReference type="InterPro" id="IPR000961">
    <property type="entry name" value="AGC-kinase_C"/>
</dbReference>
<keyword evidence="4" id="KW-0547">Nucleotide-binding</keyword>
<gene>
    <name evidence="12" type="ORF">M9Y10_043473</name>
</gene>
<feature type="compositionally biased region" description="Polar residues" evidence="9">
    <location>
        <begin position="889"/>
        <end position="900"/>
    </location>
</feature>
<dbReference type="Pfam" id="PF00069">
    <property type="entry name" value="Pkinase"/>
    <property type="match status" value="2"/>
</dbReference>
<dbReference type="PROSITE" id="PS51285">
    <property type="entry name" value="AGC_KINASE_CTER"/>
    <property type="match status" value="1"/>
</dbReference>
<sequence>MSYSHLYNSNINTLKLNTHTGGMMPQSQAYLRLFFILKGQRSMIDTVISMINDNLVSDQNIRNSTSDMELINSLKNLVIKLQNSTLGTLYPISNEVVQEIHANFLTKPLLPSIYKYVIKVLKICLTITSNLSLILVDIECFSKKSLSNSPSFNDDNSSNEASLEKSKSEQTDEEEDDYIVCRICDQKVKSSLFDEHTESCMMAYKNEAKLADINSDLLEIQKTLIHDILNGPWPGIRENSISVGLPTLHASILLNRAFEIDPRIIDSSDELQSILISLDFFTHLTLPNEVNVQIVQLRAKVNEKRMASNAIREAEDILAKTRVDSNNKLSFSHQTTIADFQLIKPISSGAFARVFLAKKKQTGDIYAIKIQPKDDVIQKNQVKRVMAEKDILLQFNNPYIINFYYSFVGQHNLYLVMEYLPGGDLYSLLQNVSALDEDSTRIYTIEIAKAIGYLHSRNIIHRDIKPDNILIAADGTLRLTDFGLSYIGCVNRQVSDMTTKHKPPLKAASSLTVGSQNVKNLNPLINICKARTNTALGGKNYMSSAQLMPPQNENLVESRSLVGTPDYIAPEIILNLPHTFTVDWWSLGVMVYEFLIGIPPFHGESVEETRDLIMKGQYKRPTLEDDDVSEDCADFIDCLLRQDPKKRLGAKGLEEVLNHKWLKGFDVESVEPPFVPELKSELDTTYFEERTPSVIIDEDIFSDIKHAESEREKLQNQIKLEKEKQIQLEKEKEKNEPVETNIQLNPCRHPNKSSESSMSGEELSNSNDSFPALQINNLSDPNININTIPVKIGSSNSNYDKLVNMQPVPTSPFKYSRVPNPPPANLNRNFNRQIGSLNSYGRFSSYGSFSGNSNESSPLQSSSFLLSSECGDDASGNPDNEMSAFPSVSVDQLVNANRQVSMRRKSRPRATSFIVDDSPPASPPSNDKQQEGGSDSPIVTKSFIGLNPAPGTRRRGRRQSSFMPCFSSFDDFKKITMSPKNASKTADEKK</sequence>
<organism evidence="12 13">
    <name type="scientific">Tritrichomonas musculus</name>
    <dbReference type="NCBI Taxonomy" id="1915356"/>
    <lineage>
        <taxon>Eukaryota</taxon>
        <taxon>Metamonada</taxon>
        <taxon>Parabasalia</taxon>
        <taxon>Tritrichomonadida</taxon>
        <taxon>Tritrichomonadidae</taxon>
        <taxon>Tritrichomonas</taxon>
    </lineage>
</organism>
<dbReference type="SMART" id="SM00220">
    <property type="entry name" value="S_TKc"/>
    <property type="match status" value="1"/>
</dbReference>
<dbReference type="PANTHER" id="PTHR24356:SF1">
    <property type="entry name" value="SERINE_THREONINE-PROTEIN KINASE GREATWALL"/>
    <property type="match status" value="1"/>
</dbReference>
<evidence type="ECO:0000256" key="2">
    <source>
        <dbReference type="ARBA" id="ARBA00022527"/>
    </source>
</evidence>
<feature type="region of interest" description="Disordered" evidence="9">
    <location>
        <begin position="728"/>
        <end position="767"/>
    </location>
</feature>
<proteinExistence type="predicted"/>
<dbReference type="PROSITE" id="PS00108">
    <property type="entry name" value="PROTEIN_KINASE_ST"/>
    <property type="match status" value="1"/>
</dbReference>
<keyword evidence="3" id="KW-0808">Transferase</keyword>
<evidence type="ECO:0000256" key="1">
    <source>
        <dbReference type="ARBA" id="ARBA00012513"/>
    </source>
</evidence>
<feature type="compositionally biased region" description="Low complexity" evidence="9">
    <location>
        <begin position="753"/>
        <end position="767"/>
    </location>
</feature>
<name>A0ABR2JZU5_9EUKA</name>
<evidence type="ECO:0000256" key="4">
    <source>
        <dbReference type="ARBA" id="ARBA00022741"/>
    </source>
</evidence>
<keyword evidence="5 12" id="KW-0418">Kinase</keyword>
<comment type="catalytic activity">
    <reaction evidence="7">
        <text>L-threonyl-[protein] + ATP = O-phospho-L-threonyl-[protein] + ADP + H(+)</text>
        <dbReference type="Rhea" id="RHEA:46608"/>
        <dbReference type="Rhea" id="RHEA-COMP:11060"/>
        <dbReference type="Rhea" id="RHEA-COMP:11605"/>
        <dbReference type="ChEBI" id="CHEBI:15378"/>
        <dbReference type="ChEBI" id="CHEBI:30013"/>
        <dbReference type="ChEBI" id="CHEBI:30616"/>
        <dbReference type="ChEBI" id="CHEBI:61977"/>
        <dbReference type="ChEBI" id="CHEBI:456216"/>
        <dbReference type="EC" id="2.7.11.1"/>
    </reaction>
</comment>
<feature type="compositionally biased region" description="Low complexity" evidence="9">
    <location>
        <begin position="916"/>
        <end position="927"/>
    </location>
</feature>
<dbReference type="InterPro" id="IPR050236">
    <property type="entry name" value="Ser_Thr_kinase_AGC"/>
</dbReference>
<comment type="caution">
    <text evidence="12">The sequence shown here is derived from an EMBL/GenBank/DDBJ whole genome shotgun (WGS) entry which is preliminary data.</text>
</comment>
<dbReference type="EMBL" id="JAPFFF010000008">
    <property type="protein sequence ID" value="KAK8884363.1"/>
    <property type="molecule type" value="Genomic_DNA"/>
</dbReference>
<dbReference type="EC" id="2.7.11.1" evidence="1"/>
<evidence type="ECO:0000256" key="8">
    <source>
        <dbReference type="ARBA" id="ARBA00048679"/>
    </source>
</evidence>
<keyword evidence="6" id="KW-0067">ATP-binding</keyword>
<evidence type="ECO:0000256" key="3">
    <source>
        <dbReference type="ARBA" id="ARBA00022679"/>
    </source>
</evidence>
<feature type="region of interest" description="Disordered" evidence="9">
    <location>
        <begin position="146"/>
        <end position="172"/>
    </location>
</feature>
<evidence type="ECO:0000259" key="10">
    <source>
        <dbReference type="PROSITE" id="PS50011"/>
    </source>
</evidence>
<comment type="catalytic activity">
    <reaction evidence="8">
        <text>L-seryl-[protein] + ATP = O-phospho-L-seryl-[protein] + ADP + H(+)</text>
        <dbReference type="Rhea" id="RHEA:17989"/>
        <dbReference type="Rhea" id="RHEA-COMP:9863"/>
        <dbReference type="Rhea" id="RHEA-COMP:11604"/>
        <dbReference type="ChEBI" id="CHEBI:15378"/>
        <dbReference type="ChEBI" id="CHEBI:29999"/>
        <dbReference type="ChEBI" id="CHEBI:30616"/>
        <dbReference type="ChEBI" id="CHEBI:83421"/>
        <dbReference type="ChEBI" id="CHEBI:456216"/>
        <dbReference type="EC" id="2.7.11.1"/>
    </reaction>
</comment>
<dbReference type="Gene3D" id="3.30.200.20">
    <property type="entry name" value="Phosphorylase Kinase, domain 1"/>
    <property type="match status" value="1"/>
</dbReference>
<feature type="region of interest" description="Disordered" evidence="9">
    <location>
        <begin position="848"/>
        <end position="965"/>
    </location>
</feature>
<reference evidence="12 13" key="1">
    <citation type="submission" date="2024-04" db="EMBL/GenBank/DDBJ databases">
        <title>Tritrichomonas musculus Genome.</title>
        <authorList>
            <person name="Alves-Ferreira E."/>
            <person name="Grigg M."/>
            <person name="Lorenzi H."/>
            <person name="Galac M."/>
        </authorList>
    </citation>
    <scope>NUCLEOTIDE SEQUENCE [LARGE SCALE GENOMIC DNA]</scope>
    <source>
        <strain evidence="12 13">EAF2021</strain>
    </source>
</reference>
<feature type="domain" description="AGC-kinase C-terminal" evidence="11">
    <location>
        <begin position="657"/>
        <end position="716"/>
    </location>
</feature>
<dbReference type="CDD" id="cd05579">
    <property type="entry name" value="STKc_MAST_like"/>
    <property type="match status" value="1"/>
</dbReference>
<dbReference type="InterPro" id="IPR011009">
    <property type="entry name" value="Kinase-like_dom_sf"/>
</dbReference>
<dbReference type="GO" id="GO:0016301">
    <property type="term" value="F:kinase activity"/>
    <property type="evidence" value="ECO:0007669"/>
    <property type="project" value="UniProtKB-KW"/>
</dbReference>
<accession>A0ABR2JZU5</accession>
<dbReference type="Proteomes" id="UP001470230">
    <property type="component" value="Unassembled WGS sequence"/>
</dbReference>
<feature type="domain" description="Protein kinase" evidence="10">
    <location>
        <begin position="340"/>
        <end position="662"/>
    </location>
</feature>
<dbReference type="Gene3D" id="1.10.510.10">
    <property type="entry name" value="Transferase(Phosphotransferase) domain 1"/>
    <property type="match status" value="1"/>
</dbReference>
<dbReference type="InterPro" id="IPR000719">
    <property type="entry name" value="Prot_kinase_dom"/>
</dbReference>
<keyword evidence="2" id="KW-0723">Serine/threonine-protein kinase</keyword>